<keyword evidence="1" id="KW-0446">Lipid-binding</keyword>
<dbReference type="SUPFAM" id="SSF82549">
    <property type="entry name" value="DAK1/DegV-like"/>
    <property type="match status" value="1"/>
</dbReference>
<dbReference type="Proteomes" id="UP000824193">
    <property type="component" value="Unassembled WGS sequence"/>
</dbReference>
<reference evidence="2" key="1">
    <citation type="journal article" date="2021" name="PeerJ">
        <title>Extensive microbial diversity within the chicken gut microbiome revealed by metagenomics and culture.</title>
        <authorList>
            <person name="Gilroy R."/>
            <person name="Ravi A."/>
            <person name="Getino M."/>
            <person name="Pursley I."/>
            <person name="Horton D.L."/>
            <person name="Alikhan N.F."/>
            <person name="Baker D."/>
            <person name="Gharbi K."/>
            <person name="Hall N."/>
            <person name="Watson M."/>
            <person name="Adriaenssens E.M."/>
            <person name="Foster-Nyarko E."/>
            <person name="Jarju S."/>
            <person name="Secka A."/>
            <person name="Antonio M."/>
            <person name="Oren A."/>
            <person name="Chaudhuri R.R."/>
            <person name="La Ragione R."/>
            <person name="Hildebrand F."/>
            <person name="Pallen M.J."/>
        </authorList>
    </citation>
    <scope>NUCLEOTIDE SEQUENCE</scope>
    <source>
        <strain evidence="2">2239</strain>
    </source>
</reference>
<organism evidence="2 3">
    <name type="scientific">Candidatus Allofournierella pullicola</name>
    <dbReference type="NCBI Taxonomy" id="2838596"/>
    <lineage>
        <taxon>Bacteria</taxon>
        <taxon>Bacillati</taxon>
        <taxon>Bacillota</taxon>
        <taxon>Clostridia</taxon>
        <taxon>Eubacteriales</taxon>
        <taxon>Oscillospiraceae</taxon>
        <taxon>Allofournierella</taxon>
    </lineage>
</organism>
<dbReference type="InterPro" id="IPR050270">
    <property type="entry name" value="DegV_domain_contain"/>
</dbReference>
<accession>A0A9D1V3H4</accession>
<evidence type="ECO:0000313" key="3">
    <source>
        <dbReference type="Proteomes" id="UP000824193"/>
    </source>
</evidence>
<proteinExistence type="predicted"/>
<dbReference type="GO" id="GO:0008289">
    <property type="term" value="F:lipid binding"/>
    <property type="evidence" value="ECO:0007669"/>
    <property type="project" value="UniProtKB-KW"/>
</dbReference>
<dbReference type="Gene3D" id="3.30.1180.10">
    <property type="match status" value="1"/>
</dbReference>
<dbReference type="NCBIfam" id="TIGR00762">
    <property type="entry name" value="DegV"/>
    <property type="match status" value="1"/>
</dbReference>
<comment type="caution">
    <text evidence="2">The sequence shown here is derived from an EMBL/GenBank/DDBJ whole genome shotgun (WGS) entry which is preliminary data.</text>
</comment>
<dbReference type="PANTHER" id="PTHR33434:SF2">
    <property type="entry name" value="FATTY ACID-BINDING PROTEIN TM_1468"/>
    <property type="match status" value="1"/>
</dbReference>
<reference evidence="2" key="2">
    <citation type="submission" date="2021-04" db="EMBL/GenBank/DDBJ databases">
        <authorList>
            <person name="Gilroy R."/>
        </authorList>
    </citation>
    <scope>NUCLEOTIDE SEQUENCE</scope>
    <source>
        <strain evidence="2">2239</strain>
    </source>
</reference>
<evidence type="ECO:0000256" key="1">
    <source>
        <dbReference type="ARBA" id="ARBA00023121"/>
    </source>
</evidence>
<dbReference type="AlphaFoldDB" id="A0A9D1V3H4"/>
<protein>
    <submittedName>
        <fullName evidence="2">DegV family protein</fullName>
    </submittedName>
</protein>
<sequence>MIRILTDSTCDLLPAEAARLGVEVVHMQVRFEDGEVFRDGLDITPDEFYDRLVKCDKLPTTSQPSPQDFMDRFEEAKAAGDEVVAILISGLLSGTYQSARIAADSCEYDKIHLVDSMNATLGEQLLVRLAVQMRGDGASAAEIVEELERRRMDVRLVAVVDDLKYFRKGGRLTGAQALAGSLLGVKPVVAVRDGKVGLAGKARGMPGAYVALFKLMDTEGGLDETMPYMIGYTAHRKAAEPIHRYLTQNLGLEAPLCRHIGTAIGTHAGPGAAGVAFFAKNPDGAAAE</sequence>
<gene>
    <name evidence="2" type="ORF">H9865_05065</name>
</gene>
<dbReference type="InterPro" id="IPR043168">
    <property type="entry name" value="DegV_C"/>
</dbReference>
<evidence type="ECO:0000313" key="2">
    <source>
        <dbReference type="EMBL" id="HIX05462.1"/>
    </source>
</evidence>
<dbReference type="PROSITE" id="PS51482">
    <property type="entry name" value="DEGV"/>
    <property type="match status" value="1"/>
</dbReference>
<dbReference type="EMBL" id="DXFW01000013">
    <property type="protein sequence ID" value="HIX05462.1"/>
    <property type="molecule type" value="Genomic_DNA"/>
</dbReference>
<name>A0A9D1V3H4_9FIRM</name>
<dbReference type="InterPro" id="IPR003797">
    <property type="entry name" value="DegV"/>
</dbReference>
<dbReference type="PANTHER" id="PTHR33434">
    <property type="entry name" value="DEGV DOMAIN-CONTAINING PROTEIN DR_1986-RELATED"/>
    <property type="match status" value="1"/>
</dbReference>
<dbReference type="Pfam" id="PF02645">
    <property type="entry name" value="DegV"/>
    <property type="match status" value="1"/>
</dbReference>
<dbReference type="Gene3D" id="3.40.50.10170">
    <property type="match status" value="1"/>
</dbReference>